<dbReference type="KEGG" id="nei:BG910_05400"/>
<dbReference type="OrthoDB" id="9802752at2"/>
<dbReference type="PANTHER" id="PTHR39426">
    <property type="entry name" value="HOMOLOGY TO DEATH-ON-CURING PROTEIN OF PHAGE P1"/>
    <property type="match status" value="1"/>
</dbReference>
<evidence type="ECO:0000313" key="1">
    <source>
        <dbReference type="EMBL" id="ASK27251.1"/>
    </source>
</evidence>
<dbReference type="Proteomes" id="UP000198238">
    <property type="component" value="Chromosome"/>
</dbReference>
<reference evidence="1 2" key="1">
    <citation type="submission" date="2017-06" db="EMBL/GenBank/DDBJ databases">
        <title>Neisseria chenwenguii sp. nov., isolated from the intestinal contents of Tibetan Plateau Pika in Yushu, Qinghai Province, China.</title>
        <authorList>
            <person name="Zhang G."/>
        </authorList>
    </citation>
    <scope>NUCLEOTIDE SEQUENCE [LARGE SCALE GENOMIC DNA]</scope>
    <source>
        <strain evidence="1 2">10023</strain>
    </source>
</reference>
<dbReference type="InterPro" id="IPR006440">
    <property type="entry name" value="Doc"/>
</dbReference>
<protein>
    <submittedName>
        <fullName evidence="1">Type II toxin-antitoxin system death-on-curing family toxin</fullName>
    </submittedName>
</protein>
<dbReference type="InterPro" id="IPR003812">
    <property type="entry name" value="Fido"/>
</dbReference>
<name>A0A220S194_9NEIS</name>
<dbReference type="RefSeq" id="WP_089035963.1">
    <property type="nucleotide sequence ID" value="NZ_CP022278.1"/>
</dbReference>
<dbReference type="AlphaFoldDB" id="A0A220S194"/>
<sequence length="129" mass="14184">MNYLAVSDLVELHDHVITASGGLQGMRDTGVLESILAHIQNDEYYPDFAAKLTHLVYAVNKSHAFNDGNKRTSIMAGVYFLLLNGWETERVAHFAVSMEDIAVDIAANKISKETLAVLIMFVLSSAKTV</sequence>
<dbReference type="Gene3D" id="1.20.120.1870">
    <property type="entry name" value="Fic/DOC protein, Fido domain"/>
    <property type="match status" value="1"/>
</dbReference>
<dbReference type="PROSITE" id="PS51459">
    <property type="entry name" value="FIDO"/>
    <property type="match status" value="1"/>
</dbReference>
<dbReference type="SUPFAM" id="SSF140931">
    <property type="entry name" value="Fic-like"/>
    <property type="match status" value="1"/>
</dbReference>
<dbReference type="NCBIfam" id="TIGR01550">
    <property type="entry name" value="DOC_P1"/>
    <property type="match status" value="1"/>
</dbReference>
<proteinExistence type="predicted"/>
<keyword evidence="2" id="KW-1185">Reference proteome</keyword>
<dbReference type="GO" id="GO:0016301">
    <property type="term" value="F:kinase activity"/>
    <property type="evidence" value="ECO:0007669"/>
    <property type="project" value="InterPro"/>
</dbReference>
<dbReference type="PANTHER" id="PTHR39426:SF1">
    <property type="entry name" value="HOMOLOGY TO DEATH-ON-CURING PROTEIN OF PHAGE P1"/>
    <property type="match status" value="1"/>
</dbReference>
<organism evidence="1 2">
    <name type="scientific">Neisseria chenwenguii</name>
    <dbReference type="NCBI Taxonomy" id="1853278"/>
    <lineage>
        <taxon>Bacteria</taxon>
        <taxon>Pseudomonadati</taxon>
        <taxon>Pseudomonadota</taxon>
        <taxon>Betaproteobacteria</taxon>
        <taxon>Neisseriales</taxon>
        <taxon>Neisseriaceae</taxon>
        <taxon>Neisseria</taxon>
    </lineage>
</organism>
<dbReference type="InterPro" id="IPR053737">
    <property type="entry name" value="Type_II_TA_Toxin"/>
</dbReference>
<accession>A0A220S194</accession>
<dbReference type="InterPro" id="IPR036597">
    <property type="entry name" value="Fido-like_dom_sf"/>
</dbReference>
<evidence type="ECO:0000313" key="2">
    <source>
        <dbReference type="Proteomes" id="UP000198238"/>
    </source>
</evidence>
<dbReference type="Pfam" id="PF02661">
    <property type="entry name" value="Fic"/>
    <property type="match status" value="1"/>
</dbReference>
<dbReference type="EMBL" id="CP022278">
    <property type="protein sequence ID" value="ASK27251.1"/>
    <property type="molecule type" value="Genomic_DNA"/>
</dbReference>
<gene>
    <name evidence="1" type="ORF">BG910_05400</name>
</gene>